<dbReference type="Ensembl" id="ENSCCAT00000021181.1">
    <property type="protein sequence ID" value="ENSCCAP00000004125.1"/>
    <property type="gene ID" value="ENSCCAG00000019376.1"/>
</dbReference>
<reference evidence="1" key="1">
    <citation type="submission" date="2025-08" db="UniProtKB">
        <authorList>
            <consortium name="Ensembl"/>
        </authorList>
    </citation>
    <scope>IDENTIFICATION</scope>
</reference>
<keyword evidence="2" id="KW-1185">Reference proteome</keyword>
<dbReference type="AlphaFoldDB" id="A0A2K5PKG6"/>
<sequence>MQPLEVGLVPAPPGEPRLTRWLRRGSGILAHLVALGFTIFLTALSRPGTKTGPLMEDRSEGGRARWVTPEISALWEADSGGSLEVFSPGTLYLWPWRMYERTSFFLRPPSLLLSPMFTVLPLHG</sequence>
<reference evidence="1" key="2">
    <citation type="submission" date="2025-09" db="UniProtKB">
        <authorList>
            <consortium name="Ensembl"/>
        </authorList>
    </citation>
    <scope>IDENTIFICATION</scope>
</reference>
<proteinExistence type="predicted"/>
<evidence type="ECO:0000313" key="1">
    <source>
        <dbReference type="Ensembl" id="ENSCCAP00000004125.1"/>
    </source>
</evidence>
<organism evidence="1 2">
    <name type="scientific">Cebus imitator</name>
    <name type="common">Panamanian white-faced capuchin</name>
    <name type="synonym">Cebus capucinus imitator</name>
    <dbReference type="NCBI Taxonomy" id="2715852"/>
    <lineage>
        <taxon>Eukaryota</taxon>
        <taxon>Metazoa</taxon>
        <taxon>Chordata</taxon>
        <taxon>Craniata</taxon>
        <taxon>Vertebrata</taxon>
        <taxon>Euteleostomi</taxon>
        <taxon>Mammalia</taxon>
        <taxon>Eutheria</taxon>
        <taxon>Euarchontoglires</taxon>
        <taxon>Primates</taxon>
        <taxon>Haplorrhini</taxon>
        <taxon>Platyrrhini</taxon>
        <taxon>Cebidae</taxon>
        <taxon>Cebinae</taxon>
        <taxon>Cebus</taxon>
    </lineage>
</organism>
<dbReference type="GeneTree" id="ENSGT00440000038072"/>
<dbReference type="Proteomes" id="UP000233040">
    <property type="component" value="Unassembled WGS sequence"/>
</dbReference>
<protein>
    <submittedName>
        <fullName evidence="1">Cytochrome b561 family member D1</fullName>
    </submittedName>
</protein>
<accession>A0A2K5PKG6</accession>
<name>A0A2K5PKG6_CEBIM</name>
<evidence type="ECO:0000313" key="2">
    <source>
        <dbReference type="Proteomes" id="UP000233040"/>
    </source>
</evidence>
<gene>
    <name evidence="1" type="primary">CYB561D1</name>
</gene>